<dbReference type="InterPro" id="IPR036047">
    <property type="entry name" value="F-box-like_dom_sf"/>
</dbReference>
<dbReference type="Pfam" id="PF23622">
    <property type="entry name" value="LRR_At1g61320_AtMIF1"/>
    <property type="match status" value="1"/>
</dbReference>
<dbReference type="InterPro" id="IPR001810">
    <property type="entry name" value="F-box_dom"/>
</dbReference>
<dbReference type="SUPFAM" id="SSF52047">
    <property type="entry name" value="RNI-like"/>
    <property type="match status" value="1"/>
</dbReference>
<dbReference type="PANTHER" id="PTHR34145:SF28">
    <property type="entry name" value="F-BOX DOMAIN-CONTAINING PROTEIN"/>
    <property type="match status" value="1"/>
</dbReference>
<feature type="domain" description="FBD" evidence="1">
    <location>
        <begin position="345"/>
        <end position="416"/>
    </location>
</feature>
<dbReference type="EMBL" id="JADCNL010000012">
    <property type="protein sequence ID" value="KAG0456947.1"/>
    <property type="molecule type" value="Genomic_DNA"/>
</dbReference>
<evidence type="ECO:0000313" key="3">
    <source>
        <dbReference type="Proteomes" id="UP000636800"/>
    </source>
</evidence>
<protein>
    <recommendedName>
        <fullName evidence="1">FBD domain-containing protein</fullName>
    </recommendedName>
</protein>
<reference evidence="2 3" key="1">
    <citation type="journal article" date="2020" name="Nat. Food">
        <title>A phased Vanilla planifolia genome enables genetic improvement of flavour and production.</title>
        <authorList>
            <person name="Hasing T."/>
            <person name="Tang H."/>
            <person name="Brym M."/>
            <person name="Khazi F."/>
            <person name="Huang T."/>
            <person name="Chambers A.H."/>
        </authorList>
    </citation>
    <scope>NUCLEOTIDE SEQUENCE [LARGE SCALE GENOMIC DNA]</scope>
    <source>
        <tissue evidence="2">Leaf</tissue>
    </source>
</reference>
<proteinExistence type="predicted"/>
<sequence>MEDRISTLPSNIIEVVLMRLPIADAVRTSILSSRWRYQWCSIPHLIFNNKSVPLSVHLKVEKVVDQVLLLHSGPIHKFAFDGYADLDDFSAVDRWMVFLSRNDIKELSLKFGQGTLYRIPSALYSCQAMVFLDLHDCEFKLPRNFNGFGCLTDLILENISISDDDFSSVVSKCPLLKRLIFMDFYGCCHLKLNAPRLQELVVEGVFDDIHLENTPELATLSVGLEDDEELDNDDEDLETGDIEDLDQCYFTKCLSNIPKIENLELQHNFLDFMTRGHAFVRFPTYSCLKKVFLSCFNFEDLKHVLALQSLLENTPALQKLEIEADSDDSIATIPTTSFFDKKQCPDINLHQLRTVRLIELLGVRPEVEFIEFILACASALETLVIKLEGEAIEEVKVYKEIMRFRRASSRAEIEILD</sequence>
<keyword evidence="3" id="KW-1185">Reference proteome</keyword>
<accession>A0A835PST8</accession>
<dbReference type="SUPFAM" id="SSF81383">
    <property type="entry name" value="F-box domain"/>
    <property type="match status" value="1"/>
</dbReference>
<dbReference type="SMART" id="SM00579">
    <property type="entry name" value="FBD"/>
    <property type="match status" value="1"/>
</dbReference>
<dbReference type="Gene3D" id="3.80.10.10">
    <property type="entry name" value="Ribonuclease Inhibitor"/>
    <property type="match status" value="1"/>
</dbReference>
<evidence type="ECO:0000259" key="1">
    <source>
        <dbReference type="SMART" id="SM00579"/>
    </source>
</evidence>
<organism evidence="2 3">
    <name type="scientific">Vanilla planifolia</name>
    <name type="common">Vanilla</name>
    <dbReference type="NCBI Taxonomy" id="51239"/>
    <lineage>
        <taxon>Eukaryota</taxon>
        <taxon>Viridiplantae</taxon>
        <taxon>Streptophyta</taxon>
        <taxon>Embryophyta</taxon>
        <taxon>Tracheophyta</taxon>
        <taxon>Spermatophyta</taxon>
        <taxon>Magnoliopsida</taxon>
        <taxon>Liliopsida</taxon>
        <taxon>Asparagales</taxon>
        <taxon>Orchidaceae</taxon>
        <taxon>Vanilloideae</taxon>
        <taxon>Vanilleae</taxon>
        <taxon>Vanilla</taxon>
    </lineage>
</organism>
<name>A0A835PST8_VANPL</name>
<dbReference type="Proteomes" id="UP000636800">
    <property type="component" value="Chromosome 12"/>
</dbReference>
<comment type="caution">
    <text evidence="2">The sequence shown here is derived from an EMBL/GenBank/DDBJ whole genome shotgun (WGS) entry which is preliminary data.</text>
</comment>
<evidence type="ECO:0000313" key="2">
    <source>
        <dbReference type="EMBL" id="KAG0456947.1"/>
    </source>
</evidence>
<dbReference type="InterPro" id="IPR006566">
    <property type="entry name" value="FBD"/>
</dbReference>
<dbReference type="AlphaFoldDB" id="A0A835PST8"/>
<gene>
    <name evidence="2" type="ORF">HPP92_022104</name>
</gene>
<dbReference type="InterPro" id="IPR053772">
    <property type="entry name" value="At1g61320/At1g61330-like"/>
</dbReference>
<dbReference type="Pfam" id="PF00646">
    <property type="entry name" value="F-box"/>
    <property type="match status" value="1"/>
</dbReference>
<dbReference type="OrthoDB" id="782563at2759"/>
<dbReference type="InterPro" id="IPR055357">
    <property type="entry name" value="LRR_At1g61320_AtMIF1"/>
</dbReference>
<dbReference type="InterPro" id="IPR032675">
    <property type="entry name" value="LRR_dom_sf"/>
</dbReference>
<dbReference type="PANTHER" id="PTHR34145">
    <property type="entry name" value="OS02G0105600 PROTEIN"/>
    <property type="match status" value="1"/>
</dbReference>